<feature type="binding site" evidence="10">
    <location>
        <position position="864"/>
    </location>
    <ligand>
        <name>Zn(2+)</name>
        <dbReference type="ChEBI" id="CHEBI:29105"/>
    </ligand>
</feature>
<dbReference type="InterPro" id="IPR002300">
    <property type="entry name" value="aa-tRNA-synth_Ia"/>
</dbReference>
<evidence type="ECO:0000256" key="2">
    <source>
        <dbReference type="ARBA" id="ARBA00022490"/>
    </source>
</evidence>
<reference evidence="14" key="1">
    <citation type="submission" date="2017-08" db="EMBL/GenBank/DDBJ databases">
        <authorList>
            <person name="Alvarez-Ponce D."/>
            <person name="Weitzman C.L."/>
            <person name="Tillett R.L."/>
            <person name="Sandmeier F.C."/>
            <person name="Tracy C.R."/>
        </authorList>
    </citation>
    <scope>NUCLEOTIDE SEQUENCE [LARGE SCALE GENOMIC DNA]</scope>
    <source>
        <strain evidence="14">723</strain>
    </source>
</reference>
<accession>A0A269TIS9</accession>
<keyword evidence="10" id="KW-0479">Metal-binding</keyword>
<dbReference type="GO" id="GO:0005829">
    <property type="term" value="C:cytosol"/>
    <property type="evidence" value="ECO:0007669"/>
    <property type="project" value="TreeGrafter"/>
</dbReference>
<comment type="domain">
    <text evidence="10">IleRS has two distinct active sites: one for aminoacylation and one for editing. The misactivated valine is translocated from the active site to the editing site, which sterically excludes the correctly activated isoleucine. The single editing site contains two valyl binding pockets, one specific for each substrate (Val-AMP or Val-tRNA(Ile)).</text>
</comment>
<feature type="binding site" evidence="10">
    <location>
        <position position="598"/>
    </location>
    <ligand>
        <name>ATP</name>
        <dbReference type="ChEBI" id="CHEBI:30616"/>
    </ligand>
</feature>
<sequence length="888" mass="103511">MSKDYKETLNIPDTQFSMRANLSAKEADFRAKWLETKLYKKVLEKNKSKKPYILHDGPPYANGDLHIGHALNKILKDFIVRYKNMAGFYSPYIPGWDMHGLPIEHKMLTEMNIKHTEIDVVSLRKKAAEYAEGQLLNQKEQFQKLQLLSDFEEVYKTLDPKFEAQQLRLFKKMYLKNLVYKGLKPVYWSPSSLSALADAEVEYAEKRSPSIYVAFELDSENDLLKKGDYLVIWTTTPWTLVANAGVAFNSEVEYVKLTYDNKNYVVASVLVEEILKIFKWENVEISTPFKGTKLKGLTYKHPLNEEIKTKVVAGHHVETTTGTGLVHMAPFFGEDDFIIGKENKLVEIMHVADDGTFNEHANEFKGLFYEDANKVISQKLQDKNQLLHFEIIKHQYPHDWRTHKPIIYRGTPQWFVDIEKIKQGILGVLEFVKGYPYWVVKRLSEMIAKRGSWTISRQRSWGVPIIIFYDQNDNVVNNEEIFDYVIDLVEKHGSDIWYEKTTDELLPEKYRNLGYKQEKSIMDVWFDSGSTSIGVHVDGKVEHEGQEPFDLYLEGTDQFRGWFNSSIINSYIWRKAAPYKFLLSHGFVLDGKNQKMSKSKGNVITPEEVTSTLGADILRLWVSSVEYSSDVSISMNLLKQVSESYRKIRNTIRFMLANLEDYEHDSNIELTGINLLIDERLKRLKNKVIHAYEEFSFVNISKQVNNFLVDLSSYYLSYAKDILYADKANSKTRREIQYNLFNILDTVLIAIAPILPTTAEEAYSFFKKENKKESIHIEDFFKEVEITTNYEEQWAEFFALKDKVFKEIELAIEDKKIKRSNEAFITIETPSKWIQELNLDQLFLVAQVTFADSFKLEVKESYKCPRCWNHHLNKNNENLCKRCADVLK</sequence>
<feature type="short sequence motif" description="'KMSKS' region" evidence="10">
    <location>
        <begin position="595"/>
        <end position="599"/>
    </location>
</feature>
<dbReference type="InterPro" id="IPR009080">
    <property type="entry name" value="tRNAsynth_Ia_anticodon-bd"/>
</dbReference>
<gene>
    <name evidence="10" type="primary">ileS</name>
    <name evidence="13" type="ORF">CJJ23_01955</name>
</gene>
<dbReference type="PANTHER" id="PTHR42765:SF1">
    <property type="entry name" value="ISOLEUCINE--TRNA LIGASE, MITOCHONDRIAL"/>
    <property type="match status" value="1"/>
</dbReference>
<dbReference type="InterPro" id="IPR050081">
    <property type="entry name" value="Ile-tRNA_ligase"/>
</dbReference>
<keyword evidence="6 10" id="KW-0648">Protein biosynthesis</keyword>
<dbReference type="SUPFAM" id="SSF50677">
    <property type="entry name" value="ValRS/IleRS/LeuRS editing domain"/>
    <property type="match status" value="1"/>
</dbReference>
<dbReference type="InterPro" id="IPR023585">
    <property type="entry name" value="Ile-tRNA-ligase_type1"/>
</dbReference>
<feature type="binding site" evidence="10">
    <location>
        <position position="883"/>
    </location>
    <ligand>
        <name>Zn(2+)</name>
        <dbReference type="ChEBI" id="CHEBI:29105"/>
    </ligand>
</feature>
<feature type="binding site" evidence="10">
    <location>
        <position position="867"/>
    </location>
    <ligand>
        <name>Zn(2+)</name>
        <dbReference type="ChEBI" id="CHEBI:29105"/>
    </ligand>
</feature>
<dbReference type="Gene3D" id="3.40.50.620">
    <property type="entry name" value="HUPs"/>
    <property type="match status" value="2"/>
</dbReference>
<feature type="domain" description="Aminoacyl-tRNA synthetase class Ia" evidence="11">
    <location>
        <begin position="31"/>
        <end position="634"/>
    </location>
</feature>
<dbReference type="EC" id="6.1.1.5" evidence="10"/>
<evidence type="ECO:0000313" key="13">
    <source>
        <dbReference type="EMBL" id="PAK21393.1"/>
    </source>
</evidence>
<dbReference type="SUPFAM" id="SSF52374">
    <property type="entry name" value="Nucleotidylyl transferase"/>
    <property type="match status" value="1"/>
</dbReference>
<keyword evidence="2 10" id="KW-0963">Cytoplasm</keyword>
<dbReference type="GO" id="GO:0006428">
    <property type="term" value="P:isoleucyl-tRNA aminoacylation"/>
    <property type="evidence" value="ECO:0007669"/>
    <property type="project" value="UniProtKB-UniRule"/>
</dbReference>
<dbReference type="GO" id="GO:0005524">
    <property type="term" value="F:ATP binding"/>
    <property type="evidence" value="ECO:0007669"/>
    <property type="project" value="UniProtKB-UniRule"/>
</dbReference>
<evidence type="ECO:0000259" key="11">
    <source>
        <dbReference type="Pfam" id="PF00133"/>
    </source>
</evidence>
<dbReference type="AlphaFoldDB" id="A0A269TIS9"/>
<dbReference type="InterPro" id="IPR001412">
    <property type="entry name" value="aa-tRNA-synth_I_CS"/>
</dbReference>
<dbReference type="CDD" id="cd00818">
    <property type="entry name" value="IleRS_core"/>
    <property type="match status" value="1"/>
</dbReference>
<dbReference type="InterPro" id="IPR014729">
    <property type="entry name" value="Rossmann-like_a/b/a_fold"/>
</dbReference>
<dbReference type="PRINTS" id="PR00984">
    <property type="entry name" value="TRNASYNTHILE"/>
</dbReference>
<protein>
    <recommendedName>
        <fullName evidence="10">Isoleucine--tRNA ligase</fullName>
        <ecNumber evidence="10">6.1.1.5</ecNumber>
    </recommendedName>
    <alternativeName>
        <fullName evidence="10">Isoleucyl-tRNA synthetase</fullName>
        <shortName evidence="10">IleRS</shortName>
    </alternativeName>
</protein>
<dbReference type="Pfam" id="PF00133">
    <property type="entry name" value="tRNA-synt_1"/>
    <property type="match status" value="1"/>
</dbReference>
<dbReference type="GO" id="GO:0002161">
    <property type="term" value="F:aminoacyl-tRNA deacylase activity"/>
    <property type="evidence" value="ECO:0007669"/>
    <property type="project" value="InterPro"/>
</dbReference>
<dbReference type="HAMAP" id="MF_02002">
    <property type="entry name" value="Ile_tRNA_synth_type1"/>
    <property type="match status" value="1"/>
</dbReference>
<evidence type="ECO:0000259" key="12">
    <source>
        <dbReference type="Pfam" id="PF08264"/>
    </source>
</evidence>
<dbReference type="Proteomes" id="UP000216943">
    <property type="component" value="Unassembled WGS sequence"/>
</dbReference>
<dbReference type="PANTHER" id="PTHR42765">
    <property type="entry name" value="SOLEUCYL-TRNA SYNTHETASE"/>
    <property type="match status" value="1"/>
</dbReference>
<name>A0A269TIS9_9BACT</name>
<evidence type="ECO:0000256" key="3">
    <source>
        <dbReference type="ARBA" id="ARBA00022598"/>
    </source>
</evidence>
<comment type="subcellular location">
    <subcellularLocation>
        <location evidence="10">Cytoplasm</location>
    </subcellularLocation>
</comment>
<dbReference type="PROSITE" id="PS00178">
    <property type="entry name" value="AA_TRNA_LIGASE_I"/>
    <property type="match status" value="1"/>
</dbReference>
<dbReference type="NCBIfam" id="TIGR00392">
    <property type="entry name" value="ileS"/>
    <property type="match status" value="1"/>
</dbReference>
<dbReference type="SUPFAM" id="SSF47323">
    <property type="entry name" value="Anticodon-binding domain of a subclass of class I aminoacyl-tRNA synthetases"/>
    <property type="match status" value="1"/>
</dbReference>
<dbReference type="GO" id="GO:0008270">
    <property type="term" value="F:zinc ion binding"/>
    <property type="evidence" value="ECO:0007669"/>
    <property type="project" value="UniProtKB-UniRule"/>
</dbReference>
<comment type="subunit">
    <text evidence="10">Monomer.</text>
</comment>
<dbReference type="GO" id="GO:0000049">
    <property type="term" value="F:tRNA binding"/>
    <property type="evidence" value="ECO:0007669"/>
    <property type="project" value="InterPro"/>
</dbReference>
<dbReference type="InterPro" id="IPR002301">
    <property type="entry name" value="Ile-tRNA-ligase"/>
</dbReference>
<dbReference type="Gene3D" id="1.10.10.830">
    <property type="entry name" value="Ile-tRNA synthetase CP2 domain-like"/>
    <property type="match status" value="1"/>
</dbReference>
<keyword evidence="3 10" id="KW-0436">Ligase</keyword>
<dbReference type="FunFam" id="3.40.50.620:FF:000152">
    <property type="entry name" value="Isoleucine--tRNA ligase"/>
    <property type="match status" value="1"/>
</dbReference>
<evidence type="ECO:0000313" key="14">
    <source>
        <dbReference type="Proteomes" id="UP000216943"/>
    </source>
</evidence>
<evidence type="ECO:0000256" key="8">
    <source>
        <dbReference type="ARBA" id="ARBA00025217"/>
    </source>
</evidence>
<dbReference type="GO" id="GO:0004822">
    <property type="term" value="F:isoleucine-tRNA ligase activity"/>
    <property type="evidence" value="ECO:0007669"/>
    <property type="project" value="UniProtKB-UniRule"/>
</dbReference>
<evidence type="ECO:0000256" key="1">
    <source>
        <dbReference type="ARBA" id="ARBA00006887"/>
    </source>
</evidence>
<organism evidence="13 14">
    <name type="scientific">Mycoplasmopsis agassizii</name>
    <dbReference type="NCBI Taxonomy" id="33922"/>
    <lineage>
        <taxon>Bacteria</taxon>
        <taxon>Bacillati</taxon>
        <taxon>Mycoplasmatota</taxon>
        <taxon>Mycoplasmoidales</taxon>
        <taxon>Metamycoplasmataceae</taxon>
        <taxon>Mycoplasmopsis</taxon>
    </lineage>
</organism>
<evidence type="ECO:0000256" key="6">
    <source>
        <dbReference type="ARBA" id="ARBA00022917"/>
    </source>
</evidence>
<feature type="binding site" evidence="10">
    <location>
        <position position="880"/>
    </location>
    <ligand>
        <name>Zn(2+)</name>
        <dbReference type="ChEBI" id="CHEBI:29105"/>
    </ligand>
</feature>
<dbReference type="InterPro" id="IPR013155">
    <property type="entry name" value="M/V/L/I-tRNA-synth_anticd-bd"/>
</dbReference>
<evidence type="ECO:0000256" key="9">
    <source>
        <dbReference type="ARBA" id="ARBA00048359"/>
    </source>
</evidence>
<evidence type="ECO:0000256" key="5">
    <source>
        <dbReference type="ARBA" id="ARBA00022840"/>
    </source>
</evidence>
<feature type="binding site" evidence="10">
    <location>
        <position position="554"/>
    </location>
    <ligand>
        <name>L-isoleucyl-5'-AMP</name>
        <dbReference type="ChEBI" id="CHEBI:178002"/>
    </ligand>
</feature>
<dbReference type="CDD" id="cd07960">
    <property type="entry name" value="Anticodon_Ia_Ile_BEm"/>
    <property type="match status" value="1"/>
</dbReference>
<dbReference type="RefSeq" id="WP_095334702.1">
    <property type="nucleotide sequence ID" value="NZ_NQNY01000005.1"/>
</dbReference>
<keyword evidence="10" id="KW-0862">Zinc</keyword>
<feature type="domain" description="Methionyl/Valyl/Leucyl/Isoleucyl-tRNA synthetase anticodon-binding" evidence="12">
    <location>
        <begin position="678"/>
        <end position="825"/>
    </location>
</feature>
<dbReference type="InterPro" id="IPR009008">
    <property type="entry name" value="Val/Leu/Ile-tRNA-synth_edit"/>
</dbReference>
<proteinExistence type="inferred from homology"/>
<comment type="caution">
    <text evidence="13">The sequence shown here is derived from an EMBL/GenBank/DDBJ whole genome shotgun (WGS) entry which is preliminary data.</text>
</comment>
<comment type="similarity">
    <text evidence="1 10">Belongs to the class-I aminoacyl-tRNA synthetase family. IleS type 1 subfamily.</text>
</comment>
<dbReference type="EMBL" id="NQNY01000005">
    <property type="protein sequence ID" value="PAK21393.1"/>
    <property type="molecule type" value="Genomic_DNA"/>
</dbReference>
<keyword evidence="5 10" id="KW-0067">ATP-binding</keyword>
<keyword evidence="4 10" id="KW-0547">Nucleotide-binding</keyword>
<evidence type="ECO:0000256" key="4">
    <source>
        <dbReference type="ARBA" id="ARBA00022741"/>
    </source>
</evidence>
<comment type="function">
    <text evidence="8 10">Catalyzes the attachment of isoleucine to tRNA(Ile). As IleRS can inadvertently accommodate and process structurally similar amino acids such as valine, to avoid such errors it has two additional distinct tRNA(Ile)-dependent editing activities. One activity is designated as 'pretransfer' editing and involves the hydrolysis of activated Val-AMP. The other activity is designated 'posttransfer' editing and involves deacylation of mischarged Val-tRNA(Ile).</text>
</comment>
<evidence type="ECO:0000256" key="7">
    <source>
        <dbReference type="ARBA" id="ARBA00023146"/>
    </source>
</evidence>
<dbReference type="OrthoDB" id="9810365at2"/>
<feature type="short sequence motif" description="'HIGH' region" evidence="10">
    <location>
        <begin position="59"/>
        <end position="69"/>
    </location>
</feature>
<comment type="cofactor">
    <cofactor evidence="10">
        <name>Zn(2+)</name>
        <dbReference type="ChEBI" id="CHEBI:29105"/>
    </cofactor>
    <text evidence="10">Binds 1 zinc ion per subunit.</text>
</comment>
<keyword evidence="7 10" id="KW-0030">Aminoacyl-tRNA synthetase</keyword>
<dbReference type="Pfam" id="PF08264">
    <property type="entry name" value="Anticodon_1"/>
    <property type="match status" value="1"/>
</dbReference>
<evidence type="ECO:0000256" key="10">
    <source>
        <dbReference type="HAMAP-Rule" id="MF_02002"/>
    </source>
</evidence>
<dbReference type="InterPro" id="IPR033708">
    <property type="entry name" value="Anticodon_Ile_BEm"/>
</dbReference>
<comment type="catalytic activity">
    <reaction evidence="9 10">
        <text>tRNA(Ile) + L-isoleucine + ATP = L-isoleucyl-tRNA(Ile) + AMP + diphosphate</text>
        <dbReference type="Rhea" id="RHEA:11060"/>
        <dbReference type="Rhea" id="RHEA-COMP:9666"/>
        <dbReference type="Rhea" id="RHEA-COMP:9695"/>
        <dbReference type="ChEBI" id="CHEBI:30616"/>
        <dbReference type="ChEBI" id="CHEBI:33019"/>
        <dbReference type="ChEBI" id="CHEBI:58045"/>
        <dbReference type="ChEBI" id="CHEBI:78442"/>
        <dbReference type="ChEBI" id="CHEBI:78528"/>
        <dbReference type="ChEBI" id="CHEBI:456215"/>
        <dbReference type="EC" id="6.1.1.5"/>
    </reaction>
</comment>
<dbReference type="Gene3D" id="1.10.730.20">
    <property type="match status" value="1"/>
</dbReference>